<feature type="region of interest" description="Disordered" evidence="1">
    <location>
        <begin position="462"/>
        <end position="544"/>
    </location>
</feature>
<evidence type="ECO:0000313" key="2">
    <source>
        <dbReference type="EMBL" id="KFH49033.1"/>
    </source>
</evidence>
<feature type="compositionally biased region" description="Basic and acidic residues" evidence="1">
    <location>
        <begin position="273"/>
        <end position="283"/>
    </location>
</feature>
<protein>
    <submittedName>
        <fullName evidence="2">Uncharacterized protein</fullName>
    </submittedName>
</protein>
<reference evidence="3" key="1">
    <citation type="journal article" date="2014" name="Genome Announc.">
        <title>Genome sequence and annotation of Acremonium chrysogenum, producer of the beta-lactam antibiotic cephalosporin C.</title>
        <authorList>
            <person name="Terfehr D."/>
            <person name="Dahlmann T.A."/>
            <person name="Specht T."/>
            <person name="Zadra I."/>
            <person name="Kuernsteiner H."/>
            <person name="Kueck U."/>
        </authorList>
    </citation>
    <scope>NUCLEOTIDE SEQUENCE [LARGE SCALE GENOMIC DNA]</scope>
    <source>
        <strain evidence="3">ATCC 11550 / CBS 779.69 / DSM 880 / IAM 14645 / JCM 23072 / IMI 49137</strain>
    </source>
</reference>
<gene>
    <name evidence="2" type="ORF">ACRE_001390</name>
</gene>
<dbReference type="HOGENOM" id="CLU_011525_0_0_1"/>
<dbReference type="GO" id="GO:0030036">
    <property type="term" value="P:actin cytoskeleton organization"/>
    <property type="evidence" value="ECO:0007669"/>
    <property type="project" value="TreeGrafter"/>
</dbReference>
<dbReference type="PANTHER" id="PTHR12751">
    <property type="entry name" value="PHOSPHATASE AND ACTIN REGULATOR PHACTR"/>
    <property type="match status" value="1"/>
</dbReference>
<feature type="region of interest" description="Disordered" evidence="1">
    <location>
        <begin position="72"/>
        <end position="142"/>
    </location>
</feature>
<accession>A0A086TI51</accession>
<keyword evidence="3" id="KW-1185">Reference proteome</keyword>
<feature type="compositionally biased region" description="Polar residues" evidence="1">
    <location>
        <begin position="15"/>
        <end position="38"/>
    </location>
</feature>
<feature type="region of interest" description="Disordered" evidence="1">
    <location>
        <begin position="15"/>
        <end position="58"/>
    </location>
</feature>
<feature type="compositionally biased region" description="Polar residues" evidence="1">
    <location>
        <begin position="474"/>
        <end position="483"/>
    </location>
</feature>
<feature type="region of interest" description="Disordered" evidence="1">
    <location>
        <begin position="188"/>
        <end position="332"/>
    </location>
</feature>
<proteinExistence type="predicted"/>
<feature type="compositionally biased region" description="Low complexity" evidence="1">
    <location>
        <begin position="236"/>
        <end position="263"/>
    </location>
</feature>
<dbReference type="GO" id="GO:0003779">
    <property type="term" value="F:actin binding"/>
    <property type="evidence" value="ECO:0007669"/>
    <property type="project" value="TreeGrafter"/>
</dbReference>
<feature type="compositionally biased region" description="Polar residues" evidence="1">
    <location>
        <begin position="491"/>
        <end position="504"/>
    </location>
</feature>
<dbReference type="STRING" id="857340.A0A086TI51"/>
<feature type="compositionally biased region" description="Polar residues" evidence="1">
    <location>
        <begin position="291"/>
        <end position="305"/>
    </location>
</feature>
<feature type="compositionally biased region" description="Basic and acidic residues" evidence="1">
    <location>
        <begin position="506"/>
        <end position="526"/>
    </location>
</feature>
<feature type="compositionally biased region" description="Polar residues" evidence="1">
    <location>
        <begin position="127"/>
        <end position="142"/>
    </location>
</feature>
<dbReference type="AlphaFoldDB" id="A0A086TI51"/>
<feature type="region of interest" description="Disordered" evidence="1">
    <location>
        <begin position="560"/>
        <end position="608"/>
    </location>
</feature>
<feature type="compositionally biased region" description="Low complexity" evidence="1">
    <location>
        <begin position="97"/>
        <end position="111"/>
    </location>
</feature>
<dbReference type="OrthoDB" id="5563016at2759"/>
<name>A0A086TI51_HAPC1</name>
<dbReference type="PANTHER" id="PTHR12751:SF18">
    <property type="entry name" value="PHOSPHATASE AND ACTIN REGULATOR 1"/>
    <property type="match status" value="1"/>
</dbReference>
<feature type="compositionally biased region" description="Polar residues" evidence="1">
    <location>
        <begin position="586"/>
        <end position="597"/>
    </location>
</feature>
<evidence type="ECO:0000256" key="1">
    <source>
        <dbReference type="SAM" id="MobiDB-lite"/>
    </source>
</evidence>
<feature type="compositionally biased region" description="Polar residues" evidence="1">
    <location>
        <begin position="204"/>
        <end position="224"/>
    </location>
</feature>
<feature type="compositionally biased region" description="Low complexity" evidence="1">
    <location>
        <begin position="561"/>
        <end position="577"/>
    </location>
</feature>
<dbReference type="Proteomes" id="UP000029964">
    <property type="component" value="Unassembled WGS sequence"/>
</dbReference>
<sequence length="703" mass="75046">MAALVQTYSHETGTITMLQARPTSATSRVPSGQQQFGHSPQAPRAAYHGNATFGGYRGSSTPVQQYAFQSTPSLNNTFLSPPAAGTQSPRDDSARHGGPASGQSQPSFSSSNVNKAAPDRYRRAQPQAGNHSRSQSATLPSTANLSNTASFYNVANSSKAATANRPASFYATIPGTSMDDMHIHQHVQAEAKAMRRRSMHSLESPVTAQPQPESTTKSTETDSMTLRPRTNHSAHSRSGSSDSVNSSRSNRSRPSSANRSASAPTVNPSLGQSEDKPSIEHPKSVTVPPRGSSTDAAKRTTNPSPLSKPVTMGNDLADRPSSPTAPGNLDTPAAKQLAAISLKGGKAKSKTSRLRRAFSFGSAAELRKAAAEGEAAERHEASRLQKEPNADEAYDAEQARIAEQQEAAGIGSSIYGGRFFSGSTDNLSISSTASSASIMIRKMGRGMKKSTRSLAGLFRPKSVVGVPPADPVNQEGSQPSVSMVTVEAETQRVNVSAEPQSSDSFPHLERNSLDAREVPEVGHERSSSSGTDNSRSRKSIVGGDRERAEVLAAVRKGILKRSGSSSPSVRPVDGPVDLPSVPAITDSPNSSAPSTPNDETHGHRRTGSVALGNEDYFMTALRLRQDSKSVPGTPQGGTKRNATFSPRLIFHDTWPSQEYDRRGEIATCNRLTPMLAQQIKEELNTFKMEMEVHENSKIYTHFF</sequence>
<feature type="compositionally biased region" description="Basic and acidic residues" evidence="1">
    <location>
        <begin position="371"/>
        <end position="389"/>
    </location>
</feature>
<feature type="region of interest" description="Disordered" evidence="1">
    <location>
        <begin position="371"/>
        <end position="391"/>
    </location>
</feature>
<evidence type="ECO:0000313" key="3">
    <source>
        <dbReference type="Proteomes" id="UP000029964"/>
    </source>
</evidence>
<organism evidence="2 3">
    <name type="scientific">Hapsidospora chrysogenum (strain ATCC 11550 / CBS 779.69 / DSM 880 / IAM 14645 / JCM 23072 / IMI 49137)</name>
    <name type="common">Acremonium chrysogenum</name>
    <dbReference type="NCBI Taxonomy" id="857340"/>
    <lineage>
        <taxon>Eukaryota</taxon>
        <taxon>Fungi</taxon>
        <taxon>Dikarya</taxon>
        <taxon>Ascomycota</taxon>
        <taxon>Pezizomycotina</taxon>
        <taxon>Sordariomycetes</taxon>
        <taxon>Hypocreomycetidae</taxon>
        <taxon>Hypocreales</taxon>
        <taxon>Bionectriaceae</taxon>
        <taxon>Hapsidospora</taxon>
    </lineage>
</organism>
<dbReference type="EMBL" id="JPKY01000001">
    <property type="protein sequence ID" value="KFH49033.1"/>
    <property type="molecule type" value="Genomic_DNA"/>
</dbReference>
<comment type="caution">
    <text evidence="2">The sequence shown here is derived from an EMBL/GenBank/DDBJ whole genome shotgun (WGS) entry which is preliminary data.</text>
</comment>